<dbReference type="EMBL" id="LPHB01000079">
    <property type="protein sequence ID" value="KWA54119.1"/>
    <property type="molecule type" value="Genomic_DNA"/>
</dbReference>
<evidence type="ECO:0000313" key="4">
    <source>
        <dbReference type="Proteomes" id="UP000281098"/>
    </source>
</evidence>
<organism evidence="1">
    <name type="scientific">Burkholderia stagnalis</name>
    <dbReference type="NCBI Taxonomy" id="1503054"/>
    <lineage>
        <taxon>Bacteria</taxon>
        <taxon>Pseudomonadati</taxon>
        <taxon>Pseudomonadota</taxon>
        <taxon>Betaproteobacteria</taxon>
        <taxon>Burkholderiales</taxon>
        <taxon>Burkholderiaceae</taxon>
        <taxon>Burkholderia</taxon>
        <taxon>Burkholderia cepacia complex</taxon>
    </lineage>
</organism>
<dbReference type="AlphaFoldDB" id="A0A119CAQ6"/>
<sequence length="66" mass="7275">MALAGIDRGDLYACDVISAECKGSVLREFPSQYLGTTLNDIQSDARNGVKDARKALKLLNDNRFKK</sequence>
<evidence type="ECO:0000313" key="3">
    <source>
        <dbReference type="Proteomes" id="UP000068603"/>
    </source>
</evidence>
<evidence type="ECO:0000313" key="2">
    <source>
        <dbReference type="EMBL" id="RQY81250.1"/>
    </source>
</evidence>
<keyword evidence="4" id="KW-1185">Reference proteome</keyword>
<reference evidence="2 4" key="2">
    <citation type="submission" date="2018-08" db="EMBL/GenBank/DDBJ databases">
        <title>Comparative analysis of Burkholderia isolates from Puerto Rico.</title>
        <authorList>
            <person name="Hall C."/>
            <person name="Sahl J."/>
            <person name="Wagner D."/>
        </authorList>
    </citation>
    <scope>NUCLEOTIDE SEQUENCE [LARGE SCALE GENOMIC DNA]</scope>
    <source>
        <strain evidence="2 4">Bp8966</strain>
    </source>
</reference>
<protein>
    <submittedName>
        <fullName evidence="1">Uncharacterized protein</fullName>
    </submittedName>
</protein>
<evidence type="ECO:0000313" key="1">
    <source>
        <dbReference type="EMBL" id="KWA54119.1"/>
    </source>
</evidence>
<gene>
    <name evidence="2" type="ORF">DF017_33235</name>
    <name evidence="1" type="ORF">WT44_29145</name>
</gene>
<comment type="caution">
    <text evidence="1">The sequence shown here is derived from an EMBL/GenBank/DDBJ whole genome shotgun (WGS) entry which is preliminary data.</text>
</comment>
<proteinExistence type="predicted"/>
<name>A0A119CAQ6_9BURK</name>
<accession>A0A119CAQ6</accession>
<reference evidence="1 3" key="1">
    <citation type="submission" date="2015-11" db="EMBL/GenBank/DDBJ databases">
        <title>Expanding the genomic diversity of Burkholderia species for the development of highly accurate diagnostics.</title>
        <authorList>
            <person name="Sahl J."/>
            <person name="Keim P."/>
            <person name="Wagner D."/>
        </authorList>
    </citation>
    <scope>NUCLEOTIDE SEQUENCE [LARGE SCALE GENOMIC DNA]</scope>
    <source>
        <strain evidence="1 3">MSMB1960WGS</strain>
    </source>
</reference>
<dbReference type="Proteomes" id="UP000068603">
    <property type="component" value="Unassembled WGS sequence"/>
</dbReference>
<dbReference type="Proteomes" id="UP000281098">
    <property type="component" value="Unassembled WGS sequence"/>
</dbReference>
<dbReference type="EMBL" id="QTPM01000072">
    <property type="protein sequence ID" value="RQY81250.1"/>
    <property type="molecule type" value="Genomic_DNA"/>
</dbReference>